<proteinExistence type="predicted"/>
<gene>
    <name evidence="1" type="ORF">D5086_025610</name>
</gene>
<dbReference type="Proteomes" id="UP000309997">
    <property type="component" value="Unassembled WGS sequence"/>
</dbReference>
<reference evidence="1 2" key="1">
    <citation type="journal article" date="2024" name="Plant Biotechnol. J.">
        <title>Genome and CRISPR/Cas9 system of a widespread forest tree (Populus alba) in the world.</title>
        <authorList>
            <person name="Liu Y.J."/>
            <person name="Jiang P.F."/>
            <person name="Han X.M."/>
            <person name="Li X.Y."/>
            <person name="Wang H.M."/>
            <person name="Wang Y.J."/>
            <person name="Wang X.X."/>
            <person name="Zeng Q.Y."/>
        </authorList>
    </citation>
    <scope>NUCLEOTIDE SEQUENCE [LARGE SCALE GENOMIC DNA]</scope>
    <source>
        <strain evidence="2">cv. PAL-ZL1</strain>
    </source>
</reference>
<evidence type="ECO:0000313" key="2">
    <source>
        <dbReference type="Proteomes" id="UP000309997"/>
    </source>
</evidence>
<keyword evidence="2" id="KW-1185">Reference proteome</keyword>
<evidence type="ECO:0000313" key="1">
    <source>
        <dbReference type="EMBL" id="KAL3571706.1"/>
    </source>
</evidence>
<protein>
    <submittedName>
        <fullName evidence="1">Uncharacterized protein</fullName>
    </submittedName>
</protein>
<dbReference type="EMBL" id="RCHU02000014">
    <property type="protein sequence ID" value="KAL3571706.1"/>
    <property type="molecule type" value="Genomic_DNA"/>
</dbReference>
<feature type="non-terminal residue" evidence="1">
    <location>
        <position position="340"/>
    </location>
</feature>
<name>A0ACC4AZL8_POPAL</name>
<accession>A0ACC4AZL8</accession>
<comment type="caution">
    <text evidence="1">The sequence shown here is derived from an EMBL/GenBank/DDBJ whole genome shotgun (WGS) entry which is preliminary data.</text>
</comment>
<organism evidence="1 2">
    <name type="scientific">Populus alba</name>
    <name type="common">White poplar</name>
    <dbReference type="NCBI Taxonomy" id="43335"/>
    <lineage>
        <taxon>Eukaryota</taxon>
        <taxon>Viridiplantae</taxon>
        <taxon>Streptophyta</taxon>
        <taxon>Embryophyta</taxon>
        <taxon>Tracheophyta</taxon>
        <taxon>Spermatophyta</taxon>
        <taxon>Magnoliopsida</taxon>
        <taxon>eudicotyledons</taxon>
        <taxon>Gunneridae</taxon>
        <taxon>Pentapetalae</taxon>
        <taxon>rosids</taxon>
        <taxon>fabids</taxon>
        <taxon>Malpighiales</taxon>
        <taxon>Salicaceae</taxon>
        <taxon>Saliceae</taxon>
        <taxon>Populus</taxon>
    </lineage>
</organism>
<sequence length="340" mass="38767">MQGDSEFCGDGQKRGCGGGGAGGEEAEEAEWKQRIPCLSSSMSGFARNERWETKSERKFQSERDMRIIEWCGLIPYMLWNRLFRNTDMEFYVRELDLTGIESCFCCSFKVFNLLVELQCTMKFESLSFRWGTTNTAFDGASFISHHSSTKMRYGFDGLLISLPRWNEGTRSNIPKIVFKELGGGADMELSPTSSVPCILTDGGDLVGCDLIGIQHVNPYYWLKPPLLCMIKLLPDTCSSTDSAFEKRSWGLPDSGNDKFLIDGFPRNEENRAAFEAVTKIEPAFVLFFDCPEEEMERRILSRNQGREDDNIETIRKRFKVFLESSLPVVEYYDSKGKVRK</sequence>